<sequence length="85" mass="9577">SAMLCLVLFLSSPLSLSFPPLCSSFFCLQRCSCSYFRTFCHHSISPLCGSDGSVTSRGLCYFCSFCRSYAFFELKWGKCMIHRGL</sequence>
<reference evidence="2" key="1">
    <citation type="submission" date="2025-08" db="UniProtKB">
        <authorList>
            <consortium name="Ensembl"/>
        </authorList>
    </citation>
    <scope>IDENTIFICATION</scope>
</reference>
<reference evidence="2" key="2">
    <citation type="submission" date="2025-09" db="UniProtKB">
        <authorList>
            <consortium name="Ensembl"/>
        </authorList>
    </citation>
    <scope>IDENTIFICATION</scope>
</reference>
<dbReference type="Proteomes" id="UP000694403">
    <property type="component" value="Unplaced"/>
</dbReference>
<evidence type="ECO:0000313" key="2">
    <source>
        <dbReference type="Ensembl" id="ENSCSRP00000017979.1"/>
    </source>
</evidence>
<evidence type="ECO:0000313" key="3">
    <source>
        <dbReference type="Proteomes" id="UP000694403"/>
    </source>
</evidence>
<organism evidence="2 3">
    <name type="scientific">Chelydra serpentina</name>
    <name type="common">Snapping turtle</name>
    <name type="synonym">Testudo serpentina</name>
    <dbReference type="NCBI Taxonomy" id="8475"/>
    <lineage>
        <taxon>Eukaryota</taxon>
        <taxon>Metazoa</taxon>
        <taxon>Chordata</taxon>
        <taxon>Craniata</taxon>
        <taxon>Vertebrata</taxon>
        <taxon>Euteleostomi</taxon>
        <taxon>Archelosauria</taxon>
        <taxon>Testudinata</taxon>
        <taxon>Testudines</taxon>
        <taxon>Cryptodira</taxon>
        <taxon>Durocryptodira</taxon>
        <taxon>Americhelydia</taxon>
        <taxon>Chelydroidea</taxon>
        <taxon>Chelydridae</taxon>
        <taxon>Chelydra</taxon>
    </lineage>
</organism>
<proteinExistence type="predicted"/>
<protein>
    <recommendedName>
        <fullName evidence="4">Secreted protein</fullName>
    </recommendedName>
</protein>
<accession>A0A8C3XRU1</accession>
<feature type="signal peptide" evidence="1">
    <location>
        <begin position="1"/>
        <end position="17"/>
    </location>
</feature>
<dbReference type="AlphaFoldDB" id="A0A8C3XRU1"/>
<dbReference type="Ensembl" id="ENSCSRT00000018812.1">
    <property type="protein sequence ID" value="ENSCSRP00000017979.1"/>
    <property type="gene ID" value="ENSCSRG00000013808.1"/>
</dbReference>
<evidence type="ECO:0008006" key="4">
    <source>
        <dbReference type="Google" id="ProtNLM"/>
    </source>
</evidence>
<keyword evidence="1" id="KW-0732">Signal</keyword>
<evidence type="ECO:0000256" key="1">
    <source>
        <dbReference type="SAM" id="SignalP"/>
    </source>
</evidence>
<feature type="chain" id="PRO_5034255692" description="Secreted protein" evidence="1">
    <location>
        <begin position="18"/>
        <end position="85"/>
    </location>
</feature>
<keyword evidence="3" id="KW-1185">Reference proteome</keyword>
<name>A0A8C3XRU1_CHESE</name>